<reference evidence="2 3" key="1">
    <citation type="submission" date="2020-04" db="EMBL/GenBank/DDBJ databases">
        <title>Nesterenkonia sp. nov., isolated from marine sediment.</title>
        <authorList>
            <person name="Zhang G."/>
        </authorList>
    </citation>
    <scope>NUCLEOTIDE SEQUENCE [LARGE SCALE GENOMIC DNA]</scope>
    <source>
        <strain evidence="2 3">MY13</strain>
    </source>
</reference>
<evidence type="ECO:0000313" key="3">
    <source>
        <dbReference type="Proteomes" id="UP000523139"/>
    </source>
</evidence>
<dbReference type="EMBL" id="JABAHY010000002">
    <property type="protein sequence ID" value="NLS09134.1"/>
    <property type="molecule type" value="Genomic_DNA"/>
</dbReference>
<keyword evidence="3" id="KW-1185">Reference proteome</keyword>
<dbReference type="RefSeq" id="WP_168886628.1">
    <property type="nucleotide sequence ID" value="NZ_JABAHY010000002.1"/>
</dbReference>
<evidence type="ECO:0000256" key="1">
    <source>
        <dbReference type="SAM" id="MobiDB-lite"/>
    </source>
</evidence>
<accession>A0A7X8TI41</accession>
<gene>
    <name evidence="2" type="ORF">HGQ17_03760</name>
</gene>
<dbReference type="AlphaFoldDB" id="A0A7X8TI41"/>
<proteinExistence type="predicted"/>
<name>A0A7X8TI41_9MICC</name>
<sequence>MDSVVPLGEDSQMTDDEGESMGPDWTLISTPEDYEEEFYRLDVLGMMDDSVGGQRLFVTVEEAADGYELAQVESTQLCLRGVSEVGLCL</sequence>
<protein>
    <submittedName>
        <fullName evidence="2">Uncharacterized protein</fullName>
    </submittedName>
</protein>
<dbReference type="Proteomes" id="UP000523139">
    <property type="component" value="Unassembled WGS sequence"/>
</dbReference>
<organism evidence="2 3">
    <name type="scientific">Nesterenkonia sedimenti</name>
    <dbReference type="NCBI Taxonomy" id="1463632"/>
    <lineage>
        <taxon>Bacteria</taxon>
        <taxon>Bacillati</taxon>
        <taxon>Actinomycetota</taxon>
        <taxon>Actinomycetes</taxon>
        <taxon>Micrococcales</taxon>
        <taxon>Micrococcaceae</taxon>
        <taxon>Nesterenkonia</taxon>
    </lineage>
</organism>
<feature type="region of interest" description="Disordered" evidence="1">
    <location>
        <begin position="1"/>
        <end position="25"/>
    </location>
</feature>
<evidence type="ECO:0000313" key="2">
    <source>
        <dbReference type="EMBL" id="NLS09134.1"/>
    </source>
</evidence>
<comment type="caution">
    <text evidence="2">The sequence shown here is derived from an EMBL/GenBank/DDBJ whole genome shotgun (WGS) entry which is preliminary data.</text>
</comment>